<reference evidence="2 3" key="1">
    <citation type="submission" date="2020-01" db="EMBL/GenBank/DDBJ databases">
        <title>Genome sequence of Arachis hypogaea, cultivar Shitouqi.</title>
        <authorList>
            <person name="Zhuang W."/>
            <person name="Chen H."/>
            <person name="Varshney R."/>
            <person name="Wang D."/>
            <person name="Ming R."/>
        </authorList>
    </citation>
    <scope>NUCLEOTIDE SEQUENCE [LARGE SCALE GENOMIC DNA]</scope>
    <source>
        <tissue evidence="2">Young leaf</tissue>
    </source>
</reference>
<keyword evidence="2" id="KW-0418">Kinase</keyword>
<dbReference type="Proteomes" id="UP000464620">
    <property type="component" value="Chromosome B09"/>
</dbReference>
<dbReference type="PANTHER" id="PTHR36740:SF1">
    <property type="entry name" value="PRC-BARREL DOMAIN-CONTAINING PROTEIN"/>
    <property type="match status" value="1"/>
</dbReference>
<evidence type="ECO:0000313" key="2">
    <source>
        <dbReference type="EMBL" id="QHN77887.1"/>
    </source>
</evidence>
<gene>
    <name evidence="2" type="ORF">DS421_19g656720</name>
</gene>
<dbReference type="InterPro" id="IPR058209">
    <property type="entry name" value="TPR_BSK1_C"/>
</dbReference>
<dbReference type="EMBL" id="CP031001">
    <property type="protein sequence ID" value="QHN77887.1"/>
    <property type="molecule type" value="Genomic_DNA"/>
</dbReference>
<accession>A0A6B9V9G8</accession>
<sequence>MMLQLSFQEWTQQVQDILNTKKFGDIAFGDKNFKNAIEYYSKILLSSSMDKIVRRYTFSLNSGAVEELELDSFGLSIMPSSLVSTYSLLVEDVLEVVSDAVVVRKAATSHIQRLSKVPSFQ</sequence>
<dbReference type="PANTHER" id="PTHR36740">
    <property type="entry name" value="PRC DOMAIN-CONTAINING PROTEIN"/>
    <property type="match status" value="1"/>
</dbReference>
<organism evidence="2 3">
    <name type="scientific">Arachis hypogaea</name>
    <name type="common">Peanut</name>
    <dbReference type="NCBI Taxonomy" id="3818"/>
    <lineage>
        <taxon>Eukaryota</taxon>
        <taxon>Viridiplantae</taxon>
        <taxon>Streptophyta</taxon>
        <taxon>Embryophyta</taxon>
        <taxon>Tracheophyta</taxon>
        <taxon>Spermatophyta</taxon>
        <taxon>Magnoliopsida</taxon>
        <taxon>eudicotyledons</taxon>
        <taxon>Gunneridae</taxon>
        <taxon>Pentapetalae</taxon>
        <taxon>rosids</taxon>
        <taxon>fabids</taxon>
        <taxon>Fabales</taxon>
        <taxon>Fabaceae</taxon>
        <taxon>Papilionoideae</taxon>
        <taxon>50 kb inversion clade</taxon>
        <taxon>dalbergioids sensu lato</taxon>
        <taxon>Dalbergieae</taxon>
        <taxon>Pterocarpus clade</taxon>
        <taxon>Arachis</taxon>
    </lineage>
</organism>
<keyword evidence="2" id="KW-0808">Transferase</keyword>
<protein>
    <submittedName>
        <fullName evidence="2">Putative serine/threonine-protein kinase</fullName>
    </submittedName>
</protein>
<evidence type="ECO:0000259" key="1">
    <source>
        <dbReference type="Pfam" id="PF25575"/>
    </source>
</evidence>
<dbReference type="Pfam" id="PF25575">
    <property type="entry name" value="TPR_BSK1_C"/>
    <property type="match status" value="1"/>
</dbReference>
<proteinExistence type="predicted"/>
<dbReference type="AlphaFoldDB" id="A0A6B9V9G8"/>
<name>A0A6B9V9G8_ARAHY</name>
<feature type="domain" description="Serine/threonine-protein kinase BSK1-like TPR repeats" evidence="1">
    <location>
        <begin position="4"/>
        <end position="50"/>
    </location>
</feature>
<evidence type="ECO:0000313" key="3">
    <source>
        <dbReference type="Proteomes" id="UP000464620"/>
    </source>
</evidence>
<dbReference type="GO" id="GO:0016301">
    <property type="term" value="F:kinase activity"/>
    <property type="evidence" value="ECO:0007669"/>
    <property type="project" value="UniProtKB-KW"/>
</dbReference>